<organism evidence="3">
    <name type="scientific">Noctiluca scintillans</name>
    <name type="common">Sea sparkle</name>
    <name type="synonym">Red tide dinoflagellate</name>
    <dbReference type="NCBI Taxonomy" id="2966"/>
    <lineage>
        <taxon>Eukaryota</taxon>
        <taxon>Sar</taxon>
        <taxon>Alveolata</taxon>
        <taxon>Dinophyceae</taxon>
        <taxon>Noctilucales</taxon>
        <taxon>Noctilucaceae</taxon>
        <taxon>Noctiluca</taxon>
    </lineage>
</organism>
<feature type="domain" description="BTB" evidence="2">
    <location>
        <begin position="592"/>
        <end position="670"/>
    </location>
</feature>
<dbReference type="EMBL" id="HBFQ01057104">
    <property type="protein sequence ID" value="CAD8866199.1"/>
    <property type="molecule type" value="Transcribed_RNA"/>
</dbReference>
<dbReference type="SUPFAM" id="SSF54695">
    <property type="entry name" value="POZ domain"/>
    <property type="match status" value="1"/>
</dbReference>
<dbReference type="AlphaFoldDB" id="A0A7S1AVV5"/>
<accession>A0A7S1AVV5</accession>
<dbReference type="SUPFAM" id="SSF48403">
    <property type="entry name" value="Ankyrin repeat"/>
    <property type="match status" value="1"/>
</dbReference>
<evidence type="ECO:0000313" key="3">
    <source>
        <dbReference type="EMBL" id="CAD8866199.1"/>
    </source>
</evidence>
<dbReference type="Gene3D" id="3.30.710.10">
    <property type="entry name" value="Potassium Channel Kv1.1, Chain A"/>
    <property type="match status" value="1"/>
</dbReference>
<dbReference type="InterPro" id="IPR036770">
    <property type="entry name" value="Ankyrin_rpt-contain_sf"/>
</dbReference>
<dbReference type="InterPro" id="IPR000210">
    <property type="entry name" value="BTB/POZ_dom"/>
</dbReference>
<dbReference type="Gene3D" id="1.25.40.20">
    <property type="entry name" value="Ankyrin repeat-containing domain"/>
    <property type="match status" value="1"/>
</dbReference>
<name>A0A7S1AVV5_NOCSC</name>
<dbReference type="PROSITE" id="PS50097">
    <property type="entry name" value="BTB"/>
    <property type="match status" value="1"/>
</dbReference>
<feature type="compositionally biased region" description="Basic and acidic residues" evidence="1">
    <location>
        <begin position="61"/>
        <end position="77"/>
    </location>
</feature>
<sequence length="773" mass="83950">MSEPEGVRLLPEVDLDATLTQTTPQYEINRLRDVRISEMTQSAFPPEHDDDVTAPASRVNSPERDTLIGGLDSEKTDLFAGADTPPHRPVGSYSSPAPEESTGAKDKSKSSATYFRPMAVDETPSGPQSMPMGSGGVDLTAPLPQPAPCQPAMSLSTSQLGPSQLLGPVTKTFPLAVGTSLQKKLDDVASEVALLNATVTDASAQHVHPLEVRQILESAENLQRRAMLSEEELEQIGWPSAGLKQMRVVITGLQNWEESEAAAKEAIADDTTPLKNAIEVLQQVLSAWCQLCALGSGPISVNLGLDWRGRGAAPMIVALLDEAGAKIRLQPTDPMVGWLERLLESAHARRELQVLGIAPALTQTLQELREFFAQMPAAERGRSVMHLTAPDYLWRAVAAGDVQTVDQIIRHGELVSGRTLNNKGHTVFWEALAQQKIKVALLLFRYFPPDSLRGIMIDERDQRGDSLLHLACTIPLNVPRLMDIFKEVLRATPSSHLECRNANGQNFLHVAAGHIKFNVLRLAASIGLDALFSVPDCAGWTVRMLIEHYLAGTRIGDQQPVLAGGPQPGHMAQWCQLGPFRPSLSGAPSAFSDVTLTVQDKDRGSIKLHSHRVVLGANSKVWHDELYRASAKSEHGNGVDLHIDPSCCCSAAVVNFVLGYIYSGETACSFKADGGLIVQVAKLCARYRLPSTLLTWSADLLLTLIADPYEGSLVSEILCDEALWSSLEPSARVYVARFLFRSDVAWNSCRTRSVALQAALADLEPMVGMPKRP</sequence>
<dbReference type="InterPro" id="IPR011333">
    <property type="entry name" value="SKP1/BTB/POZ_sf"/>
</dbReference>
<feature type="region of interest" description="Disordered" evidence="1">
    <location>
        <begin position="40"/>
        <end position="112"/>
    </location>
</feature>
<proteinExistence type="predicted"/>
<evidence type="ECO:0000259" key="2">
    <source>
        <dbReference type="PROSITE" id="PS50097"/>
    </source>
</evidence>
<dbReference type="Pfam" id="PF00651">
    <property type="entry name" value="BTB"/>
    <property type="match status" value="1"/>
</dbReference>
<gene>
    <name evidence="3" type="ORF">NSCI0253_LOCUS40554</name>
</gene>
<evidence type="ECO:0000256" key="1">
    <source>
        <dbReference type="SAM" id="MobiDB-lite"/>
    </source>
</evidence>
<protein>
    <recommendedName>
        <fullName evidence="2">BTB domain-containing protein</fullName>
    </recommendedName>
</protein>
<dbReference type="CDD" id="cd18186">
    <property type="entry name" value="BTB_POZ_ZBTB_KLHL-like"/>
    <property type="match status" value="1"/>
</dbReference>
<reference evidence="3" key="1">
    <citation type="submission" date="2021-01" db="EMBL/GenBank/DDBJ databases">
        <authorList>
            <person name="Corre E."/>
            <person name="Pelletier E."/>
            <person name="Niang G."/>
            <person name="Scheremetjew M."/>
            <person name="Finn R."/>
            <person name="Kale V."/>
            <person name="Holt S."/>
            <person name="Cochrane G."/>
            <person name="Meng A."/>
            <person name="Brown T."/>
            <person name="Cohen L."/>
        </authorList>
    </citation>
    <scope>NUCLEOTIDE SEQUENCE</scope>
</reference>